<dbReference type="EMBL" id="MU806253">
    <property type="protein sequence ID" value="KAJ3837333.1"/>
    <property type="molecule type" value="Genomic_DNA"/>
</dbReference>
<organism evidence="3 4">
    <name type="scientific">Lentinula raphanica</name>
    <dbReference type="NCBI Taxonomy" id="153919"/>
    <lineage>
        <taxon>Eukaryota</taxon>
        <taxon>Fungi</taxon>
        <taxon>Dikarya</taxon>
        <taxon>Basidiomycota</taxon>
        <taxon>Agaricomycotina</taxon>
        <taxon>Agaricomycetes</taxon>
        <taxon>Agaricomycetidae</taxon>
        <taxon>Agaricales</taxon>
        <taxon>Marasmiineae</taxon>
        <taxon>Omphalotaceae</taxon>
        <taxon>Lentinula</taxon>
    </lineage>
</organism>
<dbReference type="GO" id="GO:0005085">
    <property type="term" value="F:guanyl-nucleotide exchange factor activity"/>
    <property type="evidence" value="ECO:0007669"/>
    <property type="project" value="InterPro"/>
</dbReference>
<gene>
    <name evidence="3" type="ORF">F5878DRAFT_622633</name>
</gene>
<comment type="caution">
    <text evidence="3">The sequence shown here is derived from an EMBL/GenBank/DDBJ whole genome shotgun (WGS) entry which is preliminary data.</text>
</comment>
<dbReference type="SUPFAM" id="SSF48065">
    <property type="entry name" value="DBL homology domain (DH-domain)"/>
    <property type="match status" value="1"/>
</dbReference>
<feature type="region of interest" description="Disordered" evidence="1">
    <location>
        <begin position="184"/>
        <end position="205"/>
    </location>
</feature>
<dbReference type="PROSITE" id="PS50010">
    <property type="entry name" value="DH_2"/>
    <property type="match status" value="1"/>
</dbReference>
<dbReference type="Gene3D" id="1.20.900.10">
    <property type="entry name" value="Dbl homology (DH) domain"/>
    <property type="match status" value="1"/>
</dbReference>
<feature type="region of interest" description="Disordered" evidence="1">
    <location>
        <begin position="230"/>
        <end position="253"/>
    </location>
</feature>
<feature type="compositionally biased region" description="Basic and acidic residues" evidence="1">
    <location>
        <begin position="184"/>
        <end position="194"/>
    </location>
</feature>
<feature type="compositionally biased region" description="Low complexity" evidence="1">
    <location>
        <begin position="105"/>
        <end position="126"/>
    </location>
</feature>
<keyword evidence="4" id="KW-1185">Reference proteome</keyword>
<feature type="region of interest" description="Disordered" evidence="1">
    <location>
        <begin position="105"/>
        <end position="159"/>
    </location>
</feature>
<dbReference type="Proteomes" id="UP001163846">
    <property type="component" value="Unassembled WGS sequence"/>
</dbReference>
<evidence type="ECO:0000256" key="1">
    <source>
        <dbReference type="SAM" id="MobiDB-lite"/>
    </source>
</evidence>
<dbReference type="InterPro" id="IPR035899">
    <property type="entry name" value="DBL_dom_sf"/>
</dbReference>
<feature type="compositionally biased region" description="Low complexity" evidence="1">
    <location>
        <begin position="233"/>
        <end position="244"/>
    </location>
</feature>
<name>A0AA38P6R1_9AGAR</name>
<evidence type="ECO:0000313" key="4">
    <source>
        <dbReference type="Proteomes" id="UP001163846"/>
    </source>
</evidence>
<feature type="compositionally biased region" description="Low complexity" evidence="1">
    <location>
        <begin position="38"/>
        <end position="54"/>
    </location>
</feature>
<feature type="domain" description="DH" evidence="2">
    <location>
        <begin position="272"/>
        <end position="317"/>
    </location>
</feature>
<protein>
    <recommendedName>
        <fullName evidence="2">DH domain-containing protein</fullName>
    </recommendedName>
</protein>
<accession>A0AA38P6R1</accession>
<dbReference type="Pfam" id="PF00621">
    <property type="entry name" value="RhoGEF"/>
    <property type="match status" value="1"/>
</dbReference>
<dbReference type="InterPro" id="IPR000219">
    <property type="entry name" value="DH_dom"/>
</dbReference>
<feature type="region of interest" description="Disordered" evidence="1">
    <location>
        <begin position="1"/>
        <end position="80"/>
    </location>
</feature>
<evidence type="ECO:0000259" key="2">
    <source>
        <dbReference type="PROSITE" id="PS50010"/>
    </source>
</evidence>
<sequence>MEDSESRRSRKLSKTKMSSTTLSSRSSLISPPPPPLPQLASSATVSTASASTFSPTPPTVLLPSTSAVNIPKSTQTMSRRSTMSIAMAKWRKSMPNVQTLVDFTSNPELPSSSSPPVRSLFSSPRSAGPRVGSFEEQRTSQRRGFGEQEKPQVPSDSQLTTAELQLSAKARRASMFLNLDNFGKDQGYRQGERKEEEEEKENMSLYDQGKVSRRRSYGVLPLPGVNWSEKGKSSSMRLTGGSSSKLPGGNGPGFIDTRGRRIHSVRELGILPVQRVTRYALLFRDLLKYTPATSPSRPVLEQASEAAARIAAKCDRAQGNAEFFFGAPGW</sequence>
<feature type="compositionally biased region" description="Basic and acidic residues" evidence="1">
    <location>
        <begin position="133"/>
        <end position="150"/>
    </location>
</feature>
<evidence type="ECO:0000313" key="3">
    <source>
        <dbReference type="EMBL" id="KAJ3837333.1"/>
    </source>
</evidence>
<feature type="compositionally biased region" description="Low complexity" evidence="1">
    <location>
        <begin position="15"/>
        <end position="29"/>
    </location>
</feature>
<dbReference type="AlphaFoldDB" id="A0AA38P6R1"/>
<reference evidence="3" key="1">
    <citation type="submission" date="2022-08" db="EMBL/GenBank/DDBJ databases">
        <authorList>
            <consortium name="DOE Joint Genome Institute"/>
            <person name="Min B."/>
            <person name="Riley R."/>
            <person name="Sierra-Patev S."/>
            <person name="Naranjo-Ortiz M."/>
            <person name="Looney B."/>
            <person name="Konkel Z."/>
            <person name="Slot J.C."/>
            <person name="Sakamoto Y."/>
            <person name="Steenwyk J.L."/>
            <person name="Rokas A."/>
            <person name="Carro J."/>
            <person name="Camarero S."/>
            <person name="Ferreira P."/>
            <person name="Molpeceres G."/>
            <person name="Ruiz-Duenas F.J."/>
            <person name="Serrano A."/>
            <person name="Henrissat B."/>
            <person name="Drula E."/>
            <person name="Hughes K.W."/>
            <person name="Mata J.L."/>
            <person name="Ishikawa N.K."/>
            <person name="Vargas-Isla R."/>
            <person name="Ushijima S."/>
            <person name="Smith C.A."/>
            <person name="Ahrendt S."/>
            <person name="Andreopoulos W."/>
            <person name="He G."/>
            <person name="Labutti K."/>
            <person name="Lipzen A."/>
            <person name="Ng V."/>
            <person name="Sandor L."/>
            <person name="Barry K."/>
            <person name="Martinez A.T."/>
            <person name="Xiao Y."/>
            <person name="Gibbons J.G."/>
            <person name="Terashima K."/>
            <person name="Hibbett D.S."/>
            <person name="Grigoriev I.V."/>
        </authorList>
    </citation>
    <scope>NUCLEOTIDE SEQUENCE</scope>
    <source>
        <strain evidence="3">TFB9207</strain>
    </source>
</reference>
<proteinExistence type="predicted"/>